<protein>
    <submittedName>
        <fullName evidence="4">Putative acetyltransferase</fullName>
    </submittedName>
</protein>
<dbReference type="InterPro" id="IPR000182">
    <property type="entry name" value="GNAT_dom"/>
</dbReference>
<dbReference type="EMBL" id="QBKU01000006">
    <property type="protein sequence ID" value="PTX73724.1"/>
    <property type="molecule type" value="Genomic_DNA"/>
</dbReference>
<dbReference type="OrthoDB" id="9803233at2"/>
<dbReference type="AlphaFoldDB" id="A0A2T6CE00"/>
<dbReference type="PANTHER" id="PTHR43877">
    <property type="entry name" value="AMINOALKYLPHOSPHONATE N-ACETYLTRANSFERASE-RELATED-RELATED"/>
    <property type="match status" value="1"/>
</dbReference>
<comment type="caution">
    <text evidence="4">The sequence shown here is derived from an EMBL/GenBank/DDBJ whole genome shotgun (WGS) entry which is preliminary data.</text>
</comment>
<keyword evidence="1 4" id="KW-0808">Transferase</keyword>
<evidence type="ECO:0000259" key="3">
    <source>
        <dbReference type="PROSITE" id="PS51186"/>
    </source>
</evidence>
<evidence type="ECO:0000256" key="1">
    <source>
        <dbReference type="ARBA" id="ARBA00022679"/>
    </source>
</evidence>
<reference evidence="4 5" key="1">
    <citation type="submission" date="2018-04" db="EMBL/GenBank/DDBJ databases">
        <title>Genomic Encyclopedia of Archaeal and Bacterial Type Strains, Phase II (KMG-II): from individual species to whole genera.</title>
        <authorList>
            <person name="Goeker M."/>
        </authorList>
    </citation>
    <scope>NUCLEOTIDE SEQUENCE [LARGE SCALE GENOMIC DNA]</scope>
    <source>
        <strain evidence="4 5">DSM 12244</strain>
    </source>
</reference>
<dbReference type="PROSITE" id="PS51186">
    <property type="entry name" value="GNAT"/>
    <property type="match status" value="1"/>
</dbReference>
<gene>
    <name evidence="4" type="ORF">C8N31_106189</name>
</gene>
<dbReference type="Proteomes" id="UP000244092">
    <property type="component" value="Unassembled WGS sequence"/>
</dbReference>
<dbReference type="InterPro" id="IPR050832">
    <property type="entry name" value="Bact_Acetyltransf"/>
</dbReference>
<dbReference type="PANTHER" id="PTHR43877:SF5">
    <property type="entry name" value="BLL8307 PROTEIN"/>
    <property type="match status" value="1"/>
</dbReference>
<name>A0A2T6CE00_9RHOB</name>
<organism evidence="4 5">
    <name type="scientific">Sulfitobacter mediterraneus</name>
    <dbReference type="NCBI Taxonomy" id="83219"/>
    <lineage>
        <taxon>Bacteria</taxon>
        <taxon>Pseudomonadati</taxon>
        <taxon>Pseudomonadota</taxon>
        <taxon>Alphaproteobacteria</taxon>
        <taxon>Rhodobacterales</taxon>
        <taxon>Roseobacteraceae</taxon>
        <taxon>Sulfitobacter</taxon>
    </lineage>
</organism>
<dbReference type="CDD" id="cd04301">
    <property type="entry name" value="NAT_SF"/>
    <property type="match status" value="1"/>
</dbReference>
<dbReference type="SUPFAM" id="SSF55729">
    <property type="entry name" value="Acyl-CoA N-acyltransferases (Nat)"/>
    <property type="match status" value="1"/>
</dbReference>
<dbReference type="Pfam" id="PF00583">
    <property type="entry name" value="Acetyltransf_1"/>
    <property type="match status" value="1"/>
</dbReference>
<dbReference type="InterPro" id="IPR016181">
    <property type="entry name" value="Acyl_CoA_acyltransferase"/>
</dbReference>
<feature type="domain" description="N-acetyltransferase" evidence="3">
    <location>
        <begin position="4"/>
        <end position="154"/>
    </location>
</feature>
<dbReference type="Gene3D" id="3.40.630.30">
    <property type="match status" value="1"/>
</dbReference>
<proteinExistence type="predicted"/>
<dbReference type="GO" id="GO:0016747">
    <property type="term" value="F:acyltransferase activity, transferring groups other than amino-acyl groups"/>
    <property type="evidence" value="ECO:0007669"/>
    <property type="project" value="InterPro"/>
</dbReference>
<dbReference type="RefSeq" id="WP_025049592.1">
    <property type="nucleotide sequence ID" value="NZ_CANMAK010000005.1"/>
</dbReference>
<accession>A0A2T6CE00</accession>
<sequence>MDPLDVTSEQPDTADVRALLERHFALMRSLSPAESCHVMAPETLLDAGATLLGLREAGVLLGVGALTRIGDDAGELKSMHTAQEARGKGVARRLLQALMQEARDQGMSRISLETGSAAEFQAARNLYAAEGFETCAPFGDYQLDPLSAFMTRTL</sequence>
<evidence type="ECO:0000313" key="4">
    <source>
        <dbReference type="EMBL" id="PTX73724.1"/>
    </source>
</evidence>
<evidence type="ECO:0000256" key="2">
    <source>
        <dbReference type="ARBA" id="ARBA00023315"/>
    </source>
</evidence>
<keyword evidence="2" id="KW-0012">Acyltransferase</keyword>
<evidence type="ECO:0000313" key="5">
    <source>
        <dbReference type="Proteomes" id="UP000244092"/>
    </source>
</evidence>